<dbReference type="Gene3D" id="2.115.10.20">
    <property type="entry name" value="Glycosyl hydrolase domain, family 43"/>
    <property type="match status" value="1"/>
</dbReference>
<feature type="domain" description="Glycosyl hydrolase family 32 N-terminal" evidence="7">
    <location>
        <begin position="27"/>
        <end position="333"/>
    </location>
</feature>
<dbReference type="SMART" id="SM00640">
    <property type="entry name" value="Glyco_32"/>
    <property type="match status" value="1"/>
</dbReference>
<dbReference type="PANTHER" id="PTHR43101:SF1">
    <property type="entry name" value="BETA-FRUCTOSIDASE"/>
    <property type="match status" value="1"/>
</dbReference>
<dbReference type="InterPro" id="IPR001362">
    <property type="entry name" value="Glyco_hydro_32"/>
</dbReference>
<dbReference type="EC" id="3.2.1.26" evidence="2"/>
<dbReference type="RefSeq" id="WP_351974426.1">
    <property type="nucleotide sequence ID" value="NZ_JBEPBX010000001.1"/>
</dbReference>
<comment type="similarity">
    <text evidence="1 5">Belongs to the glycosyl hydrolase 32 family.</text>
</comment>
<accession>A0ABV1UM50</accession>
<evidence type="ECO:0000313" key="10">
    <source>
        <dbReference type="Proteomes" id="UP001445472"/>
    </source>
</evidence>
<dbReference type="SUPFAM" id="SSF75005">
    <property type="entry name" value="Arabinanase/levansucrase/invertase"/>
    <property type="match status" value="1"/>
</dbReference>
<dbReference type="InterPro" id="IPR013189">
    <property type="entry name" value="Glyco_hydro_32_C"/>
</dbReference>
<dbReference type="Proteomes" id="UP001445472">
    <property type="component" value="Unassembled WGS sequence"/>
</dbReference>
<evidence type="ECO:0000256" key="3">
    <source>
        <dbReference type="ARBA" id="ARBA00022801"/>
    </source>
</evidence>
<protein>
    <recommendedName>
        <fullName evidence="2">beta-fructofuranosidase</fullName>
        <ecNumber evidence="2">3.2.1.26</ecNumber>
    </recommendedName>
</protein>
<dbReference type="InterPro" id="IPR018053">
    <property type="entry name" value="Glyco_hydro_32_AS"/>
</dbReference>
<keyword evidence="4 5" id="KW-0326">Glycosidase</keyword>
<feature type="region of interest" description="Disordered" evidence="6">
    <location>
        <begin position="1"/>
        <end position="23"/>
    </location>
</feature>
<feature type="domain" description="Glycosyl hydrolase family 32 C-terminal" evidence="8">
    <location>
        <begin position="367"/>
        <end position="473"/>
    </location>
</feature>
<dbReference type="Pfam" id="PF00251">
    <property type="entry name" value="Glyco_hydro_32N"/>
    <property type="match status" value="1"/>
</dbReference>
<evidence type="ECO:0000313" key="9">
    <source>
        <dbReference type="EMBL" id="MER6611889.1"/>
    </source>
</evidence>
<dbReference type="PANTHER" id="PTHR43101">
    <property type="entry name" value="BETA-FRUCTOSIDASE"/>
    <property type="match status" value="1"/>
</dbReference>
<dbReference type="InterPro" id="IPR013320">
    <property type="entry name" value="ConA-like_dom_sf"/>
</dbReference>
<gene>
    <name evidence="9" type="ORF">ABT276_00380</name>
</gene>
<evidence type="ECO:0000256" key="6">
    <source>
        <dbReference type="SAM" id="MobiDB-lite"/>
    </source>
</evidence>
<dbReference type="Gene3D" id="2.60.120.560">
    <property type="entry name" value="Exo-inulinase, domain 1"/>
    <property type="match status" value="1"/>
</dbReference>
<proteinExistence type="inferred from homology"/>
<dbReference type="PROSITE" id="PS00609">
    <property type="entry name" value="GLYCOSYL_HYDROL_F32"/>
    <property type="match status" value="1"/>
</dbReference>
<dbReference type="GO" id="GO:0016787">
    <property type="term" value="F:hydrolase activity"/>
    <property type="evidence" value="ECO:0007669"/>
    <property type="project" value="UniProtKB-KW"/>
</dbReference>
<dbReference type="Pfam" id="PF08244">
    <property type="entry name" value="Glyco_hydro_32C"/>
    <property type="match status" value="1"/>
</dbReference>
<evidence type="ECO:0000259" key="7">
    <source>
        <dbReference type="Pfam" id="PF00251"/>
    </source>
</evidence>
<keyword evidence="3 5" id="KW-0378">Hydrolase</keyword>
<keyword evidence="10" id="KW-1185">Reference proteome</keyword>
<evidence type="ECO:0000256" key="2">
    <source>
        <dbReference type="ARBA" id="ARBA00012758"/>
    </source>
</evidence>
<evidence type="ECO:0000256" key="1">
    <source>
        <dbReference type="ARBA" id="ARBA00009902"/>
    </source>
</evidence>
<reference evidence="9 10" key="1">
    <citation type="submission" date="2024-06" db="EMBL/GenBank/DDBJ databases">
        <title>The Natural Products Discovery Center: Release of the First 8490 Sequenced Strains for Exploring Actinobacteria Biosynthetic Diversity.</title>
        <authorList>
            <person name="Kalkreuter E."/>
            <person name="Kautsar S.A."/>
            <person name="Yang D."/>
            <person name="Bader C.D."/>
            <person name="Teijaro C.N."/>
            <person name="Fluegel L."/>
            <person name="Davis C.M."/>
            <person name="Simpson J.R."/>
            <person name="Lauterbach L."/>
            <person name="Steele A.D."/>
            <person name="Gui C."/>
            <person name="Meng S."/>
            <person name="Li G."/>
            <person name="Viehrig K."/>
            <person name="Ye F."/>
            <person name="Su P."/>
            <person name="Kiefer A.F."/>
            <person name="Nichols A."/>
            <person name="Cepeda A.J."/>
            <person name="Yan W."/>
            <person name="Fan B."/>
            <person name="Jiang Y."/>
            <person name="Adhikari A."/>
            <person name="Zheng C.-J."/>
            <person name="Schuster L."/>
            <person name="Cowan T.M."/>
            <person name="Smanski M.J."/>
            <person name="Chevrette M.G."/>
            <person name="De Carvalho L.P.S."/>
            <person name="Shen B."/>
        </authorList>
    </citation>
    <scope>NUCLEOTIDE SEQUENCE [LARGE SCALE GENOMIC DNA]</scope>
    <source>
        <strain evidence="9 10">NPDC000837</strain>
    </source>
</reference>
<dbReference type="EMBL" id="JBEPBX010000001">
    <property type="protein sequence ID" value="MER6611889.1"/>
    <property type="molecule type" value="Genomic_DNA"/>
</dbReference>
<evidence type="ECO:0000256" key="4">
    <source>
        <dbReference type="ARBA" id="ARBA00023295"/>
    </source>
</evidence>
<evidence type="ECO:0000259" key="8">
    <source>
        <dbReference type="Pfam" id="PF08244"/>
    </source>
</evidence>
<comment type="caution">
    <text evidence="9">The sequence shown here is derived from an EMBL/GenBank/DDBJ whole genome shotgun (WGS) entry which is preliminary data.</text>
</comment>
<dbReference type="CDD" id="cd08996">
    <property type="entry name" value="GH32_FFase"/>
    <property type="match status" value="1"/>
</dbReference>
<name>A0ABV1UM50_9ACTN</name>
<dbReference type="InterPro" id="IPR023296">
    <property type="entry name" value="Glyco_hydro_beta-prop_sf"/>
</dbReference>
<sequence length="499" mass="55068">MADPEQAAERQHVVSSPARDPHFPAVHLRPPRNWLNDPNGLVFHDGHYHVFFQYNPRSARHADMHWGHFRSPDLLNWELLPIALAPTPGGEDPDGVWSGNAVESGGELVAFYSARHPERWYQPIARAVSRDGGVTFTKQQRMAVAEPPAGTTMFRDPYVWRDGDRWRMLVGAALKDGRGAAVQYSSTDLVEWEYQGVFLARAPEPLPGGGNTEEGWECAQYAHFGEGRGAVLVSAWDLDEGALCTAAWPGHEKEGAFVAGAPQRLDHGPDFYAPALLHAPDGRWLLWAWLWEARDEVRVGAPSAWTDEAGWAGMLSLPREVTLGPDGSLLQRPAREIERLRRHRRVCSMGEARTEQPVDLGEIDSVCDITARLASEGGLRLITDEAGSEYLDIVRDPDTAEVVVDRSHASLDPRAKRGSWRLPAGTGPVDLRVVLDRSAAEVFTAEGQALTLRLYPVGGAPWRLQATATGTAPVPYTVEAWDLAGLQIHDKRPDTERTS</sequence>
<dbReference type="SUPFAM" id="SSF49899">
    <property type="entry name" value="Concanavalin A-like lectins/glucanases"/>
    <property type="match status" value="1"/>
</dbReference>
<organism evidence="9 10">
    <name type="scientific">Streptomyces xantholiticus</name>
    <dbReference type="NCBI Taxonomy" id="68285"/>
    <lineage>
        <taxon>Bacteria</taxon>
        <taxon>Bacillati</taxon>
        <taxon>Actinomycetota</taxon>
        <taxon>Actinomycetes</taxon>
        <taxon>Kitasatosporales</taxon>
        <taxon>Streptomycetaceae</taxon>
        <taxon>Streptomyces</taxon>
    </lineage>
</organism>
<dbReference type="InterPro" id="IPR013148">
    <property type="entry name" value="Glyco_hydro_32_N"/>
</dbReference>
<dbReference type="InterPro" id="IPR051214">
    <property type="entry name" value="GH32_Enzymes"/>
</dbReference>
<evidence type="ECO:0000256" key="5">
    <source>
        <dbReference type="RuleBase" id="RU362110"/>
    </source>
</evidence>